<feature type="domain" description="Ketoreductase" evidence="4">
    <location>
        <begin position="15"/>
        <end position="197"/>
    </location>
</feature>
<dbReference type="AlphaFoldDB" id="R4XAG5"/>
<evidence type="ECO:0000313" key="5">
    <source>
        <dbReference type="EMBL" id="CCG82497.1"/>
    </source>
</evidence>
<keyword evidence="6" id="KW-1185">Reference proteome</keyword>
<dbReference type="Proteomes" id="UP000013776">
    <property type="component" value="Unassembled WGS sequence"/>
</dbReference>
<dbReference type="SMART" id="SM00822">
    <property type="entry name" value="PKS_KR"/>
    <property type="match status" value="1"/>
</dbReference>
<proteinExistence type="inferred from homology"/>
<dbReference type="FunFam" id="3.40.50.720:FF:000374">
    <property type="entry name" value="3-oxoacyl-(Acyl-carrier-protein) reductase"/>
    <property type="match status" value="1"/>
</dbReference>
<dbReference type="PRINTS" id="PR00081">
    <property type="entry name" value="GDHRDH"/>
</dbReference>
<sequence length="263" mass="27441">MTSEYLAKTHSLAGKIALVTGSARGIGAGIALELGKKGASVVVNYTSPSSESKAEEVVKAIEAAGGKATLVKANVRDVDDIKYLAEETLKFGNGKIDILVNNAGVSYNKALGDIDLEHYTSQYDINVRAPLFLTQALISSIQPGGRIINISSVSARGGFASQSVYGATKAALEAMTRTWSNEFAQAKGITVNAINPGPVESDMWAAAGEQLHKSVEGSIAMTPSGKRIGVPEDIAKIVGFLAEEGSRWVNGNVLCGNGGIMQL</sequence>
<evidence type="ECO:0000256" key="1">
    <source>
        <dbReference type="ARBA" id="ARBA00006484"/>
    </source>
</evidence>
<dbReference type="InterPro" id="IPR057326">
    <property type="entry name" value="KR_dom"/>
</dbReference>
<dbReference type="PANTHER" id="PTHR48107:SF7">
    <property type="entry name" value="RE15974P"/>
    <property type="match status" value="1"/>
</dbReference>
<dbReference type="OrthoDB" id="47007at2759"/>
<evidence type="ECO:0000313" key="6">
    <source>
        <dbReference type="Proteomes" id="UP000013776"/>
    </source>
</evidence>
<dbReference type="STRING" id="1097556.R4XAG5"/>
<dbReference type="EMBL" id="CAHR02000087">
    <property type="protein sequence ID" value="CCG82497.1"/>
    <property type="molecule type" value="Genomic_DNA"/>
</dbReference>
<comment type="caution">
    <text evidence="5">The sequence shown here is derived from an EMBL/GenBank/DDBJ whole genome shotgun (WGS) entry which is preliminary data.</text>
</comment>
<dbReference type="VEuPathDB" id="FungiDB:TAPDE_002512"/>
<comment type="similarity">
    <text evidence="1">Belongs to the short-chain dehydrogenases/reductases (SDR) family.</text>
</comment>
<name>R4XAG5_TAPDE</name>
<dbReference type="PROSITE" id="PS00061">
    <property type="entry name" value="ADH_SHORT"/>
    <property type="match status" value="1"/>
</dbReference>
<evidence type="ECO:0000259" key="4">
    <source>
        <dbReference type="SMART" id="SM00822"/>
    </source>
</evidence>
<gene>
    <name evidence="5" type="ORF">TAPDE_002512</name>
</gene>
<dbReference type="Gene3D" id="3.40.50.720">
    <property type="entry name" value="NAD(P)-binding Rossmann-like Domain"/>
    <property type="match status" value="1"/>
</dbReference>
<dbReference type="PRINTS" id="PR00080">
    <property type="entry name" value="SDRFAMILY"/>
</dbReference>
<dbReference type="GO" id="GO:0016614">
    <property type="term" value="F:oxidoreductase activity, acting on CH-OH group of donors"/>
    <property type="evidence" value="ECO:0007669"/>
    <property type="project" value="UniProtKB-ARBA"/>
</dbReference>
<dbReference type="InterPro" id="IPR002347">
    <property type="entry name" value="SDR_fam"/>
</dbReference>
<keyword evidence="2" id="KW-0521">NADP</keyword>
<keyword evidence="3" id="KW-0560">Oxidoreductase</keyword>
<dbReference type="PANTHER" id="PTHR48107">
    <property type="entry name" value="NADPH-DEPENDENT ALDEHYDE REDUCTASE-LIKE PROTEIN, CHLOROPLASTIC-RELATED"/>
    <property type="match status" value="1"/>
</dbReference>
<evidence type="ECO:0000256" key="3">
    <source>
        <dbReference type="ARBA" id="ARBA00023002"/>
    </source>
</evidence>
<evidence type="ECO:0000256" key="2">
    <source>
        <dbReference type="ARBA" id="ARBA00022857"/>
    </source>
</evidence>
<dbReference type="InterPro" id="IPR036291">
    <property type="entry name" value="NAD(P)-bd_dom_sf"/>
</dbReference>
<dbReference type="SUPFAM" id="SSF51735">
    <property type="entry name" value="NAD(P)-binding Rossmann-fold domains"/>
    <property type="match status" value="1"/>
</dbReference>
<dbReference type="InterPro" id="IPR020904">
    <property type="entry name" value="Sc_DH/Rdtase_CS"/>
</dbReference>
<dbReference type="eggNOG" id="KOG0725">
    <property type="taxonomic scope" value="Eukaryota"/>
</dbReference>
<protein>
    <submittedName>
        <fullName evidence="5">Short chain dehydrogenase/reductase family oxidoreductase</fullName>
    </submittedName>
</protein>
<accession>R4XAG5</accession>
<reference evidence="5 6" key="1">
    <citation type="journal article" date="2013" name="MBio">
        <title>Genome sequencing of the plant pathogen Taphrina deformans, the causal agent of peach leaf curl.</title>
        <authorList>
            <person name="Cisse O.H."/>
            <person name="Almeida J.M.G.C.F."/>
            <person name="Fonseca A."/>
            <person name="Kumar A.A."/>
            <person name="Salojaervi J."/>
            <person name="Overmyer K."/>
            <person name="Hauser P.M."/>
            <person name="Pagni M."/>
        </authorList>
    </citation>
    <scope>NUCLEOTIDE SEQUENCE [LARGE SCALE GENOMIC DNA]</scope>
    <source>
        <strain evidence="6">PYCC 5710 / ATCC 11124 / CBS 356.35 / IMI 108563 / JCM 9778 / NBRC 8474</strain>
    </source>
</reference>
<dbReference type="Pfam" id="PF13561">
    <property type="entry name" value="adh_short_C2"/>
    <property type="match status" value="1"/>
</dbReference>
<organism evidence="5 6">
    <name type="scientific">Taphrina deformans (strain PYCC 5710 / ATCC 11124 / CBS 356.35 / IMI 108563 / JCM 9778 / NBRC 8474)</name>
    <name type="common">Peach leaf curl fungus</name>
    <name type="synonym">Lalaria deformans</name>
    <dbReference type="NCBI Taxonomy" id="1097556"/>
    <lineage>
        <taxon>Eukaryota</taxon>
        <taxon>Fungi</taxon>
        <taxon>Dikarya</taxon>
        <taxon>Ascomycota</taxon>
        <taxon>Taphrinomycotina</taxon>
        <taxon>Taphrinomycetes</taxon>
        <taxon>Taphrinales</taxon>
        <taxon>Taphrinaceae</taxon>
        <taxon>Taphrina</taxon>
    </lineage>
</organism>